<gene>
    <name evidence="2" type="ORF">Ahy_A06g027895</name>
</gene>
<organism evidence="2 3">
    <name type="scientific">Arachis hypogaea</name>
    <name type="common">Peanut</name>
    <dbReference type="NCBI Taxonomy" id="3818"/>
    <lineage>
        <taxon>Eukaryota</taxon>
        <taxon>Viridiplantae</taxon>
        <taxon>Streptophyta</taxon>
        <taxon>Embryophyta</taxon>
        <taxon>Tracheophyta</taxon>
        <taxon>Spermatophyta</taxon>
        <taxon>Magnoliopsida</taxon>
        <taxon>eudicotyledons</taxon>
        <taxon>Gunneridae</taxon>
        <taxon>Pentapetalae</taxon>
        <taxon>rosids</taxon>
        <taxon>fabids</taxon>
        <taxon>Fabales</taxon>
        <taxon>Fabaceae</taxon>
        <taxon>Papilionoideae</taxon>
        <taxon>50 kb inversion clade</taxon>
        <taxon>dalbergioids sensu lato</taxon>
        <taxon>Dalbergieae</taxon>
        <taxon>Pterocarpus clade</taxon>
        <taxon>Arachis</taxon>
    </lineage>
</organism>
<proteinExistence type="predicted"/>
<dbReference type="AlphaFoldDB" id="A0A445CQ27"/>
<comment type="caution">
    <text evidence="2">The sequence shown here is derived from an EMBL/GenBank/DDBJ whole genome shotgun (WGS) entry which is preliminary data.</text>
</comment>
<evidence type="ECO:0000259" key="1">
    <source>
        <dbReference type="Pfam" id="PF20167"/>
    </source>
</evidence>
<evidence type="ECO:0000313" key="3">
    <source>
        <dbReference type="Proteomes" id="UP000289738"/>
    </source>
</evidence>
<name>A0A445CQ27_ARAHY</name>
<evidence type="ECO:0000313" key="2">
    <source>
        <dbReference type="EMBL" id="RYR53039.1"/>
    </source>
</evidence>
<feature type="domain" description="Putative plant transposon protein" evidence="1">
    <location>
        <begin position="50"/>
        <end position="210"/>
    </location>
</feature>
<keyword evidence="3" id="KW-1185">Reference proteome</keyword>
<reference evidence="2 3" key="1">
    <citation type="submission" date="2019-01" db="EMBL/GenBank/DDBJ databases">
        <title>Sequencing of cultivated peanut Arachis hypogaea provides insights into genome evolution and oil improvement.</title>
        <authorList>
            <person name="Chen X."/>
        </authorList>
    </citation>
    <scope>NUCLEOTIDE SEQUENCE [LARGE SCALE GENOMIC DNA]</scope>
    <source>
        <strain evidence="3">cv. Fuhuasheng</strain>
        <tissue evidence="2">Leaves</tissue>
    </source>
</reference>
<dbReference type="EMBL" id="SDMP01000006">
    <property type="protein sequence ID" value="RYR53039.1"/>
    <property type="molecule type" value="Genomic_DNA"/>
</dbReference>
<accession>A0A445CQ27</accession>
<protein>
    <recommendedName>
        <fullName evidence="1">Putative plant transposon protein domain-containing protein</fullName>
    </recommendedName>
</protein>
<sequence length="212" mass="24529">MEQPPFDAGRFKTAFHELQYEWIKNKKILPELTFQFNEDECPKIKEKIAQRGWPKLINPKTKINTNIIKEFYANAVREDSTRAPTFKSYVRGTEVDFSPTAITRTLQLKSPHFDELNYQVRVSNVPDEDELEEIVSDMCVIGSDWERYSDKRPKFIRRGDIIPEAKGWFELVRRSILPAANNFEVNIAQATMVHCLVKGGSINVHEIIAEGI</sequence>
<dbReference type="Proteomes" id="UP000289738">
    <property type="component" value="Chromosome A06"/>
</dbReference>
<dbReference type="InterPro" id="IPR046796">
    <property type="entry name" value="Transposase_32_dom"/>
</dbReference>
<dbReference type="Pfam" id="PF20167">
    <property type="entry name" value="Transposase_32"/>
    <property type="match status" value="1"/>
</dbReference>